<dbReference type="PANTHER" id="PTHR33975:SF8">
    <property type="match status" value="1"/>
</dbReference>
<evidence type="ECO:0000313" key="3">
    <source>
        <dbReference type="Proteomes" id="UP000008311"/>
    </source>
</evidence>
<feature type="signal peptide" evidence="1">
    <location>
        <begin position="1"/>
        <end position="27"/>
    </location>
</feature>
<organism evidence="2 3">
    <name type="scientific">Ricinus communis</name>
    <name type="common">Castor bean</name>
    <dbReference type="NCBI Taxonomy" id="3988"/>
    <lineage>
        <taxon>Eukaryota</taxon>
        <taxon>Viridiplantae</taxon>
        <taxon>Streptophyta</taxon>
        <taxon>Embryophyta</taxon>
        <taxon>Tracheophyta</taxon>
        <taxon>Spermatophyta</taxon>
        <taxon>Magnoliopsida</taxon>
        <taxon>eudicotyledons</taxon>
        <taxon>Gunneridae</taxon>
        <taxon>Pentapetalae</taxon>
        <taxon>rosids</taxon>
        <taxon>fabids</taxon>
        <taxon>Malpighiales</taxon>
        <taxon>Euphorbiaceae</taxon>
        <taxon>Acalyphoideae</taxon>
        <taxon>Acalypheae</taxon>
        <taxon>Ricinus</taxon>
    </lineage>
</organism>
<dbReference type="InterPro" id="IPR010903">
    <property type="entry name" value="DUF1517"/>
</dbReference>
<evidence type="ECO:0000256" key="1">
    <source>
        <dbReference type="SAM" id="SignalP"/>
    </source>
</evidence>
<dbReference type="InParanoid" id="B9RTS3"/>
<keyword evidence="3" id="KW-1185">Reference proteome</keyword>
<dbReference type="EMBL" id="EQ973814">
    <property type="protein sequence ID" value="EEF45305.1"/>
    <property type="molecule type" value="Genomic_DNA"/>
</dbReference>
<proteinExistence type="predicted"/>
<evidence type="ECO:0000313" key="2">
    <source>
        <dbReference type="EMBL" id="EEF45305.1"/>
    </source>
</evidence>
<feature type="chain" id="PRO_5002891281" evidence="1">
    <location>
        <begin position="28"/>
        <end position="186"/>
    </location>
</feature>
<reference evidence="3" key="1">
    <citation type="journal article" date="2010" name="Nat. Biotechnol.">
        <title>Draft genome sequence of the oilseed species Ricinus communis.</title>
        <authorList>
            <person name="Chan A.P."/>
            <person name="Crabtree J."/>
            <person name="Zhao Q."/>
            <person name="Lorenzi H."/>
            <person name="Orvis J."/>
            <person name="Puiu D."/>
            <person name="Melake-Berhan A."/>
            <person name="Jones K.M."/>
            <person name="Redman J."/>
            <person name="Chen G."/>
            <person name="Cahoon E.B."/>
            <person name="Gedil M."/>
            <person name="Stanke M."/>
            <person name="Haas B.J."/>
            <person name="Wortman J.R."/>
            <person name="Fraser-Liggett C.M."/>
            <person name="Ravel J."/>
            <person name="Rabinowicz P.D."/>
        </authorList>
    </citation>
    <scope>NUCLEOTIDE SEQUENCE [LARGE SCALE GENOMIC DNA]</scope>
    <source>
        <strain evidence="3">cv. Hale</strain>
    </source>
</reference>
<dbReference type="STRING" id="3988.B9RTS3"/>
<dbReference type="Proteomes" id="UP000008311">
    <property type="component" value="Unassembled WGS sequence"/>
</dbReference>
<dbReference type="InterPro" id="IPR053023">
    <property type="entry name" value="FLAP_modulator"/>
</dbReference>
<protein>
    <submittedName>
        <fullName evidence="2">Uncharacterized protein</fullName>
    </submittedName>
</protein>
<dbReference type="PANTHER" id="PTHR33975">
    <property type="entry name" value="MYELIN-ASSOCIATED OLIGODENDROCYTE BASIC PROTEIN"/>
    <property type="match status" value="1"/>
</dbReference>
<accession>B9RTS3</accession>
<dbReference type="Pfam" id="PF07466">
    <property type="entry name" value="DUF1517"/>
    <property type="match status" value="1"/>
</dbReference>
<gene>
    <name evidence="2" type="ORF">RCOM_0912190</name>
</gene>
<keyword evidence="1" id="KW-0732">Signal</keyword>
<sequence>MNFNTGSSTKVILTITMSLSSLSLLLGATFAASGGRMGGDSFSFSDQSSSSSSDYQDPHHYHYHDHHGSRGYSSSSSSEDDGVFFWLRLFGAKRKYESSVIMIQVGLTGQASSLQKELNEIAKTTDTSSSEGWKLILNETASALLRHQHYFISGYSRLQYSHQKSVFSCTIIMPRKEESYLCLCNE</sequence>
<dbReference type="GO" id="GO:0009507">
    <property type="term" value="C:chloroplast"/>
    <property type="evidence" value="ECO:0000318"/>
    <property type="project" value="GO_Central"/>
</dbReference>
<dbReference type="AlphaFoldDB" id="B9RTS3"/>
<name>B9RTS3_RICCO</name>